<evidence type="ECO:0000313" key="2">
    <source>
        <dbReference type="EMBL" id="CAB4949775.1"/>
    </source>
</evidence>
<evidence type="ECO:0000259" key="1">
    <source>
        <dbReference type="Pfam" id="PF00733"/>
    </source>
</evidence>
<dbReference type="GO" id="GO:0004066">
    <property type="term" value="F:asparagine synthase (glutamine-hydrolyzing) activity"/>
    <property type="evidence" value="ECO:0007669"/>
    <property type="project" value="InterPro"/>
</dbReference>
<dbReference type="Pfam" id="PF00733">
    <property type="entry name" value="Asn_synthase"/>
    <property type="match status" value="1"/>
</dbReference>
<gene>
    <name evidence="2" type="ORF">UFOPK3564_03425</name>
</gene>
<dbReference type="EMBL" id="CAFBMK010000329">
    <property type="protein sequence ID" value="CAB4949775.1"/>
    <property type="molecule type" value="Genomic_DNA"/>
</dbReference>
<name>A0A6J7K2P6_9ZZZZ</name>
<reference evidence="2" key="1">
    <citation type="submission" date="2020-05" db="EMBL/GenBank/DDBJ databases">
        <authorList>
            <person name="Chiriac C."/>
            <person name="Salcher M."/>
            <person name="Ghai R."/>
            <person name="Kavagutti S V."/>
        </authorList>
    </citation>
    <scope>NUCLEOTIDE SEQUENCE</scope>
</reference>
<feature type="domain" description="Asparagine synthetase" evidence="1">
    <location>
        <begin position="60"/>
        <end position="340"/>
    </location>
</feature>
<protein>
    <submittedName>
        <fullName evidence="2">Unannotated protein</fullName>
    </submittedName>
</protein>
<dbReference type="Gene3D" id="3.40.50.620">
    <property type="entry name" value="HUPs"/>
    <property type="match status" value="1"/>
</dbReference>
<dbReference type="GO" id="GO:0006529">
    <property type="term" value="P:asparagine biosynthetic process"/>
    <property type="evidence" value="ECO:0007669"/>
    <property type="project" value="InterPro"/>
</dbReference>
<proteinExistence type="predicted"/>
<dbReference type="InterPro" id="IPR001962">
    <property type="entry name" value="Asn_synthase"/>
</dbReference>
<sequence length="399" mass="44622">MDYLGSTGMLPELTDREIAYGFPIGMSDSSIQENSPPMRRGPSDHPIQVLDTILLNALTKSPCVITFSGGRDSSLLLARAAMVAKKHGLPGPVALTHRYPAEDVDAQETVWQHRVVDHLRLLDLPVEWIINDVTTEFDILGKPLTDLLTMNGRPFFPPASGASLFDYQFAAGGSLVTGEFGDELFANSRSYRFRRSISELKYSGRTSMRRVVRPLFPSMRSIGAEEIAMLTGITWLTEDALHGLFASVKQAADDDFGWKSEVRRKLKTRAVQVSLETRDRIAGLFDCIPVDPFLDFQFIDSWFGHIDYFGISRSQSMRLLSDGMLPDSVIDRESKAFFNRSRFGEDTKSFAAKWDGAGIESPDVDVSRLRDAWMQNLVTLQSAMLLQQAWLSDGHNSVR</sequence>
<dbReference type="AlphaFoldDB" id="A0A6J7K2P6"/>
<accession>A0A6J7K2P6</accession>
<dbReference type="SUPFAM" id="SSF52402">
    <property type="entry name" value="Adenine nucleotide alpha hydrolases-like"/>
    <property type="match status" value="1"/>
</dbReference>
<organism evidence="2">
    <name type="scientific">freshwater metagenome</name>
    <dbReference type="NCBI Taxonomy" id="449393"/>
    <lineage>
        <taxon>unclassified sequences</taxon>
        <taxon>metagenomes</taxon>
        <taxon>ecological metagenomes</taxon>
    </lineage>
</organism>
<dbReference type="InterPro" id="IPR014729">
    <property type="entry name" value="Rossmann-like_a/b/a_fold"/>
</dbReference>